<feature type="transmembrane region" description="Helical" evidence="11">
    <location>
        <begin position="772"/>
        <end position="795"/>
    </location>
</feature>
<name>A0A367WWK0_9PROT</name>
<evidence type="ECO:0000256" key="10">
    <source>
        <dbReference type="ARBA" id="ARBA00023136"/>
    </source>
</evidence>
<dbReference type="Gene3D" id="3.40.1110.10">
    <property type="entry name" value="Calcium-transporting ATPase, cytoplasmic domain N"/>
    <property type="match status" value="1"/>
</dbReference>
<dbReference type="Pfam" id="PF00690">
    <property type="entry name" value="Cation_ATPase_N"/>
    <property type="match status" value="1"/>
</dbReference>
<dbReference type="SUPFAM" id="SSF81660">
    <property type="entry name" value="Metal cation-transporting ATPase, ATP-binding domain N"/>
    <property type="match status" value="1"/>
</dbReference>
<evidence type="ECO:0000256" key="2">
    <source>
        <dbReference type="ARBA" id="ARBA00005675"/>
    </source>
</evidence>
<dbReference type="InterPro" id="IPR006068">
    <property type="entry name" value="ATPase_P-typ_cation-transptr_C"/>
</dbReference>
<evidence type="ECO:0000256" key="1">
    <source>
        <dbReference type="ARBA" id="ARBA00004127"/>
    </source>
</evidence>
<feature type="transmembrane region" description="Helical" evidence="11">
    <location>
        <begin position="871"/>
        <end position="894"/>
    </location>
</feature>
<dbReference type="SUPFAM" id="SSF81653">
    <property type="entry name" value="Calcium ATPase, transduction domain A"/>
    <property type="match status" value="1"/>
</dbReference>
<comment type="caution">
    <text evidence="13">The sequence shown here is derived from an EMBL/GenBank/DDBJ whole genome shotgun (WGS) entry which is preliminary data.</text>
</comment>
<evidence type="ECO:0000256" key="5">
    <source>
        <dbReference type="ARBA" id="ARBA00022741"/>
    </source>
</evidence>
<dbReference type="GO" id="GO:0005524">
    <property type="term" value="F:ATP binding"/>
    <property type="evidence" value="ECO:0007669"/>
    <property type="project" value="UniProtKB-KW"/>
</dbReference>
<dbReference type="InterPro" id="IPR036412">
    <property type="entry name" value="HAD-like_sf"/>
</dbReference>
<reference evidence="13 14" key="1">
    <citation type="submission" date="2014-07" db="EMBL/GenBank/DDBJ databases">
        <title>Draft genome sequence of Thalassospira profundimaris PR54-5.</title>
        <authorList>
            <person name="Lai Q."/>
            <person name="Shao Z."/>
        </authorList>
    </citation>
    <scope>NUCLEOTIDE SEQUENCE [LARGE SCALE GENOMIC DNA]</scope>
    <source>
        <strain evidence="13 14">PR54-5</strain>
    </source>
</reference>
<feature type="transmembrane region" description="Helical" evidence="11">
    <location>
        <begin position="801"/>
        <end position="818"/>
    </location>
</feature>
<dbReference type="PANTHER" id="PTHR43294:SF20">
    <property type="entry name" value="P-TYPE ATPASE"/>
    <property type="match status" value="1"/>
</dbReference>
<dbReference type="GO" id="GO:0030007">
    <property type="term" value="P:intracellular potassium ion homeostasis"/>
    <property type="evidence" value="ECO:0007669"/>
    <property type="project" value="TreeGrafter"/>
</dbReference>
<dbReference type="SFLD" id="SFLDF00027">
    <property type="entry name" value="p-type_atpase"/>
    <property type="match status" value="1"/>
</dbReference>
<keyword evidence="3" id="KW-0597">Phosphoprotein</keyword>
<dbReference type="Pfam" id="PF00122">
    <property type="entry name" value="E1-E2_ATPase"/>
    <property type="match status" value="1"/>
</dbReference>
<keyword evidence="8" id="KW-1278">Translocase</keyword>
<comment type="similarity">
    <text evidence="2">Belongs to the cation transport ATPase (P-type) (TC 3.A.3) family. Type IIA subfamily.</text>
</comment>
<dbReference type="InterPro" id="IPR044492">
    <property type="entry name" value="P_typ_ATPase_HD_dom"/>
</dbReference>
<dbReference type="OrthoDB" id="391538at2"/>
<dbReference type="Pfam" id="PF13246">
    <property type="entry name" value="Cation_ATPase"/>
    <property type="match status" value="1"/>
</dbReference>
<feature type="transmembrane region" description="Helical" evidence="11">
    <location>
        <begin position="727"/>
        <end position="751"/>
    </location>
</feature>
<sequence>MKSSPYLQTAHQVLDTENVRPENGLGKKEIAERRRRFGRNVLRRSKSRSVWNILIDQFTGLIVYLLAGAMLLSFYLGDWTEGSAIAVVLVLNAAIGFSSEYRAVQSMESLRKLSQVKARVRRDCIATVIPAEDIVPGDIVLLEAGDIVPADIRIVDCNNLQCDESTLTGESLPIAKTNDILSGDDIVLGDRFNMVFKGTAVTRGDGFGIVTATGMATELGHIADLAETADAETTPLEKRLDKLAGQLIWVTLGLTLFITLSGIYAGKDFLLMVKTGVALAIAAVPEGLPIVATVALARGMARMARRNALIKNLSAVETLGATTVIMTDKTGTLTENRMTVVRLRTSTVILDETNAFGTTGATRPVETPNDPTQEIALRTAMLCNDAVLISPASATGTKTNISSAPIGDPMEIALLEAVTKQGYDQKTLFEDFPLVAKEAFSAQTRMMATYHHQPDNDALFVAVKGASEAVIDCCTDLLTINGKVPFDDKLHHQWTEFATEMTSEGLRVLGLAMKEARSENTAPYENLTLLGLIALLDPPRSDVASAIKACHDAGIRTVMVTGDHAGTAHNIARQVGLCRSDAPVLEGRDLHDVGNAAEHKREAILATPVLARVSPESKLDLVSLHQESGAIVAMTGDGVNDAPALKKADIGIAMGQRGTEVAREAADMVLRDDAFPSIVAAMHMGRVIFANIRTFVIYLMSCNFSEILIVGLAVLSELPLPLLPLQILFLNLVTDVFPAFALGVGEGAKGVMKQPPRDPAEPILGALHWMRVIIYGGLITAGTLGAFILAHTVFALGEQEALSVSFLTLAAAQLLHVFNMRASGSNALINDVSRNPFVWGALALCCVLVGATLWIPSLSDLLMISSPGPTGWMLVAGGSIAPLILGQLVHAFVLHKKIPAPETTTK</sequence>
<evidence type="ECO:0000256" key="3">
    <source>
        <dbReference type="ARBA" id="ARBA00022553"/>
    </source>
</evidence>
<dbReference type="SMART" id="SM00831">
    <property type="entry name" value="Cation_ATPase_N"/>
    <property type="match status" value="1"/>
</dbReference>
<dbReference type="RefSeq" id="WP_114098240.1">
    <property type="nucleotide sequence ID" value="NZ_JPWI01000006.1"/>
</dbReference>
<proteinExistence type="inferred from homology"/>
<dbReference type="SFLD" id="SFLDG00002">
    <property type="entry name" value="C1.7:_P-type_atpase_like"/>
    <property type="match status" value="1"/>
</dbReference>
<keyword evidence="5" id="KW-0547">Nucleotide-binding</keyword>
<dbReference type="Proteomes" id="UP000252255">
    <property type="component" value="Unassembled WGS sequence"/>
</dbReference>
<feature type="transmembrane region" description="Helical" evidence="11">
    <location>
        <begin position="838"/>
        <end position="859"/>
    </location>
</feature>
<dbReference type="InterPro" id="IPR023298">
    <property type="entry name" value="ATPase_P-typ_TM_dom_sf"/>
</dbReference>
<dbReference type="GO" id="GO:0005391">
    <property type="term" value="F:P-type sodium:potassium-exchanging transporter activity"/>
    <property type="evidence" value="ECO:0007669"/>
    <property type="project" value="TreeGrafter"/>
</dbReference>
<dbReference type="EMBL" id="JPWI01000006">
    <property type="protein sequence ID" value="RCK45836.1"/>
    <property type="molecule type" value="Genomic_DNA"/>
</dbReference>
<evidence type="ECO:0000313" key="14">
    <source>
        <dbReference type="Proteomes" id="UP000252255"/>
    </source>
</evidence>
<dbReference type="InterPro" id="IPR008250">
    <property type="entry name" value="ATPase_P-typ_transduc_dom_A_sf"/>
</dbReference>
<dbReference type="PRINTS" id="PR00120">
    <property type="entry name" value="HATPASE"/>
</dbReference>
<evidence type="ECO:0000256" key="6">
    <source>
        <dbReference type="ARBA" id="ARBA00022840"/>
    </source>
</evidence>
<dbReference type="InterPro" id="IPR023299">
    <property type="entry name" value="ATPase_P-typ_cyto_dom_N"/>
</dbReference>
<dbReference type="GO" id="GO:0016887">
    <property type="term" value="F:ATP hydrolysis activity"/>
    <property type="evidence" value="ECO:0007669"/>
    <property type="project" value="InterPro"/>
</dbReference>
<keyword evidence="7" id="KW-0460">Magnesium</keyword>
<dbReference type="PROSITE" id="PS00154">
    <property type="entry name" value="ATPASE_E1_E2"/>
    <property type="match status" value="1"/>
</dbReference>
<dbReference type="InterPro" id="IPR004014">
    <property type="entry name" value="ATPase_P-typ_cation-transptr_N"/>
</dbReference>
<feature type="transmembrane region" description="Helical" evidence="11">
    <location>
        <begin position="247"/>
        <end position="265"/>
    </location>
</feature>
<keyword evidence="6" id="KW-0067">ATP-binding</keyword>
<dbReference type="InterPro" id="IPR018303">
    <property type="entry name" value="ATPase_P-typ_P_site"/>
</dbReference>
<dbReference type="GO" id="GO:0005886">
    <property type="term" value="C:plasma membrane"/>
    <property type="evidence" value="ECO:0007669"/>
    <property type="project" value="TreeGrafter"/>
</dbReference>
<feature type="transmembrane region" description="Helical" evidence="11">
    <location>
        <begin position="53"/>
        <end position="76"/>
    </location>
</feature>
<dbReference type="InterPro" id="IPR059000">
    <property type="entry name" value="ATPase_P-type_domA"/>
</dbReference>
<dbReference type="Gene3D" id="3.40.50.1000">
    <property type="entry name" value="HAD superfamily/HAD-like"/>
    <property type="match status" value="1"/>
</dbReference>
<dbReference type="GO" id="GO:0036376">
    <property type="term" value="P:sodium ion export across plasma membrane"/>
    <property type="evidence" value="ECO:0007669"/>
    <property type="project" value="TreeGrafter"/>
</dbReference>
<feature type="transmembrane region" description="Helical" evidence="11">
    <location>
        <begin position="695"/>
        <end position="715"/>
    </location>
</feature>
<evidence type="ECO:0000256" key="9">
    <source>
        <dbReference type="ARBA" id="ARBA00022989"/>
    </source>
</evidence>
<feature type="transmembrane region" description="Helical" evidence="11">
    <location>
        <begin position="277"/>
        <end position="297"/>
    </location>
</feature>
<dbReference type="InterPro" id="IPR050510">
    <property type="entry name" value="Cation_transp_ATPase_P-type"/>
</dbReference>
<dbReference type="PANTHER" id="PTHR43294">
    <property type="entry name" value="SODIUM/POTASSIUM-TRANSPORTING ATPASE SUBUNIT ALPHA"/>
    <property type="match status" value="1"/>
</dbReference>
<dbReference type="FunFam" id="2.70.150.10:FF:000160">
    <property type="entry name" value="Sarcoplasmic/endoplasmic reticulum calcium ATPase 1"/>
    <property type="match status" value="1"/>
</dbReference>
<dbReference type="Pfam" id="PF00689">
    <property type="entry name" value="Cation_ATPase_C"/>
    <property type="match status" value="1"/>
</dbReference>
<evidence type="ECO:0000259" key="12">
    <source>
        <dbReference type="SMART" id="SM00831"/>
    </source>
</evidence>
<dbReference type="GO" id="GO:1902600">
    <property type="term" value="P:proton transmembrane transport"/>
    <property type="evidence" value="ECO:0007669"/>
    <property type="project" value="TreeGrafter"/>
</dbReference>
<evidence type="ECO:0000256" key="11">
    <source>
        <dbReference type="SAM" id="Phobius"/>
    </source>
</evidence>
<dbReference type="SFLD" id="SFLDS00003">
    <property type="entry name" value="Haloacid_Dehalogenase"/>
    <property type="match status" value="1"/>
</dbReference>
<dbReference type="GO" id="GO:0006883">
    <property type="term" value="P:intracellular sodium ion homeostasis"/>
    <property type="evidence" value="ECO:0007669"/>
    <property type="project" value="TreeGrafter"/>
</dbReference>
<dbReference type="Gene3D" id="1.20.1110.10">
    <property type="entry name" value="Calcium-transporting ATPase, transmembrane domain"/>
    <property type="match status" value="1"/>
</dbReference>
<evidence type="ECO:0000313" key="13">
    <source>
        <dbReference type="EMBL" id="RCK45836.1"/>
    </source>
</evidence>
<evidence type="ECO:0000256" key="4">
    <source>
        <dbReference type="ARBA" id="ARBA00022692"/>
    </source>
</evidence>
<dbReference type="InterPro" id="IPR001757">
    <property type="entry name" value="P_typ_ATPase"/>
</dbReference>
<dbReference type="SUPFAM" id="SSF81665">
    <property type="entry name" value="Calcium ATPase, transmembrane domain M"/>
    <property type="match status" value="1"/>
</dbReference>
<dbReference type="NCBIfam" id="TIGR01494">
    <property type="entry name" value="ATPase_P-type"/>
    <property type="match status" value="2"/>
</dbReference>
<evidence type="ECO:0000256" key="8">
    <source>
        <dbReference type="ARBA" id="ARBA00022967"/>
    </source>
</evidence>
<dbReference type="SUPFAM" id="SSF56784">
    <property type="entry name" value="HAD-like"/>
    <property type="match status" value="1"/>
</dbReference>
<protein>
    <submittedName>
        <fullName evidence="13">ATPase</fullName>
    </submittedName>
</protein>
<keyword evidence="4 11" id="KW-0812">Transmembrane</keyword>
<dbReference type="GO" id="GO:0012505">
    <property type="term" value="C:endomembrane system"/>
    <property type="evidence" value="ECO:0007669"/>
    <property type="project" value="UniProtKB-SubCell"/>
</dbReference>
<keyword evidence="9 11" id="KW-1133">Transmembrane helix</keyword>
<dbReference type="GO" id="GO:1990573">
    <property type="term" value="P:potassium ion import across plasma membrane"/>
    <property type="evidence" value="ECO:0007669"/>
    <property type="project" value="TreeGrafter"/>
</dbReference>
<accession>A0A367WWK0</accession>
<dbReference type="AlphaFoldDB" id="A0A367WWK0"/>
<organism evidence="13 14">
    <name type="scientific">Thalassospira profundimaris</name>
    <dbReference type="NCBI Taxonomy" id="502049"/>
    <lineage>
        <taxon>Bacteria</taxon>
        <taxon>Pseudomonadati</taxon>
        <taxon>Pseudomonadota</taxon>
        <taxon>Alphaproteobacteria</taxon>
        <taxon>Rhodospirillales</taxon>
        <taxon>Thalassospiraceae</taxon>
        <taxon>Thalassospira</taxon>
    </lineage>
</organism>
<evidence type="ECO:0000256" key="7">
    <source>
        <dbReference type="ARBA" id="ARBA00022842"/>
    </source>
</evidence>
<comment type="subcellular location">
    <subcellularLocation>
        <location evidence="1">Endomembrane system</location>
        <topology evidence="1">Multi-pass membrane protein</topology>
    </subcellularLocation>
</comment>
<keyword evidence="10 11" id="KW-0472">Membrane</keyword>
<dbReference type="InterPro" id="IPR023214">
    <property type="entry name" value="HAD_sf"/>
</dbReference>
<feature type="domain" description="Cation-transporting P-type ATPase N-terminal" evidence="12">
    <location>
        <begin position="4"/>
        <end position="78"/>
    </location>
</feature>
<gene>
    <name evidence="13" type="ORF">TH30_11910</name>
</gene>
<dbReference type="PRINTS" id="PR00119">
    <property type="entry name" value="CATATPASE"/>
</dbReference>
<feature type="transmembrane region" description="Helical" evidence="11">
    <location>
        <begin position="82"/>
        <end position="104"/>
    </location>
</feature>
<dbReference type="Gene3D" id="2.70.150.10">
    <property type="entry name" value="Calcium-transporting ATPase, cytoplasmic transduction domain A"/>
    <property type="match status" value="1"/>
</dbReference>